<proteinExistence type="inferred from homology"/>
<keyword evidence="5 9" id="KW-0949">S-adenosyl-L-methionine</keyword>
<gene>
    <name evidence="9 11" type="primary">trmB</name>
    <name evidence="11" type="ORF">LMG29739_03160</name>
</gene>
<evidence type="ECO:0000256" key="8">
    <source>
        <dbReference type="ARBA" id="ARBA00060767"/>
    </source>
</evidence>
<dbReference type="PANTHER" id="PTHR23417">
    <property type="entry name" value="3-DEOXY-D-MANNO-OCTULOSONIC-ACID TRANSFERASE/TRNA GUANINE-N 7 - -METHYLTRANSFERASE"/>
    <property type="match status" value="1"/>
</dbReference>
<dbReference type="Proteomes" id="UP000494329">
    <property type="component" value="Unassembled WGS sequence"/>
</dbReference>
<dbReference type="InterPro" id="IPR003358">
    <property type="entry name" value="tRNA_(Gua-N-7)_MeTrfase_Trmb"/>
</dbReference>
<comment type="catalytic activity">
    <reaction evidence="1 9">
        <text>guanosine(46) in tRNA + S-adenosyl-L-methionine = N(7)-methylguanosine(46) in tRNA + S-adenosyl-L-homocysteine</text>
        <dbReference type="Rhea" id="RHEA:42708"/>
        <dbReference type="Rhea" id="RHEA-COMP:10188"/>
        <dbReference type="Rhea" id="RHEA-COMP:10189"/>
        <dbReference type="ChEBI" id="CHEBI:57856"/>
        <dbReference type="ChEBI" id="CHEBI:59789"/>
        <dbReference type="ChEBI" id="CHEBI:74269"/>
        <dbReference type="ChEBI" id="CHEBI:74480"/>
        <dbReference type="EC" id="2.1.1.33"/>
    </reaction>
</comment>
<dbReference type="NCBIfam" id="TIGR00091">
    <property type="entry name" value="tRNA (guanosine(46)-N7)-methyltransferase TrmB"/>
    <property type="match status" value="1"/>
</dbReference>
<feature type="binding site" evidence="9">
    <location>
        <begin position="260"/>
        <end position="263"/>
    </location>
    <ligand>
        <name>substrate</name>
    </ligand>
</feature>
<dbReference type="Pfam" id="PF02390">
    <property type="entry name" value="Methyltransf_4"/>
    <property type="match status" value="1"/>
</dbReference>
<evidence type="ECO:0000313" key="11">
    <source>
        <dbReference type="EMBL" id="CAB3759462.1"/>
    </source>
</evidence>
<dbReference type="RefSeq" id="WP_175111860.1">
    <property type="nucleotide sequence ID" value="NZ_CADIKF010000023.1"/>
</dbReference>
<keyword evidence="12" id="KW-1185">Reference proteome</keyword>
<dbReference type="AlphaFoldDB" id="A0A6J5E339"/>
<evidence type="ECO:0000256" key="10">
    <source>
        <dbReference type="SAM" id="MobiDB-lite"/>
    </source>
</evidence>
<keyword evidence="4 9" id="KW-0808">Transferase</keyword>
<evidence type="ECO:0000256" key="3">
    <source>
        <dbReference type="ARBA" id="ARBA00022603"/>
    </source>
</evidence>
<evidence type="ECO:0000256" key="7">
    <source>
        <dbReference type="ARBA" id="ARBA00060552"/>
    </source>
</evidence>
<dbReference type="EC" id="2.1.1.33" evidence="9"/>
<dbReference type="InterPro" id="IPR055361">
    <property type="entry name" value="tRNA_methyltr_TrmB_bact"/>
</dbReference>
<dbReference type="FunFam" id="3.40.50.150:FF:000035">
    <property type="entry name" value="tRNA (guanine-N(7)-)-methyltransferase"/>
    <property type="match status" value="1"/>
</dbReference>
<keyword evidence="6 9" id="KW-0819">tRNA processing</keyword>
<feature type="compositionally biased region" description="Polar residues" evidence="10">
    <location>
        <begin position="15"/>
        <end position="27"/>
    </location>
</feature>
<evidence type="ECO:0000256" key="5">
    <source>
        <dbReference type="ARBA" id="ARBA00022691"/>
    </source>
</evidence>
<comment type="pathway">
    <text evidence="7 9">tRNA modification; N(7)-methylguanine-tRNA biosynthesis.</text>
</comment>
<dbReference type="GO" id="GO:0043527">
    <property type="term" value="C:tRNA methyltransferase complex"/>
    <property type="evidence" value="ECO:0007669"/>
    <property type="project" value="TreeGrafter"/>
</dbReference>
<dbReference type="SUPFAM" id="SSF53335">
    <property type="entry name" value="S-adenosyl-L-methionine-dependent methyltransferases"/>
    <property type="match status" value="1"/>
</dbReference>
<dbReference type="InterPro" id="IPR029063">
    <property type="entry name" value="SAM-dependent_MTases_sf"/>
</dbReference>
<feature type="binding site" evidence="9">
    <location>
        <position position="189"/>
    </location>
    <ligand>
        <name>S-adenosyl-L-methionine</name>
        <dbReference type="ChEBI" id="CHEBI:59789"/>
    </ligand>
</feature>
<dbReference type="HAMAP" id="MF_01057">
    <property type="entry name" value="tRNA_methyltr_TrmB"/>
    <property type="match status" value="1"/>
</dbReference>
<feature type="region of interest" description="Disordered" evidence="10">
    <location>
        <begin position="1"/>
        <end position="55"/>
    </location>
</feature>
<feature type="binding site" evidence="9">
    <location>
        <position position="166"/>
    </location>
    <ligand>
        <name>S-adenosyl-L-methionine</name>
        <dbReference type="ChEBI" id="CHEBI:59789"/>
    </ligand>
</feature>
<dbReference type="PANTHER" id="PTHR23417:SF14">
    <property type="entry name" value="PENTACOTRIPEPTIDE-REPEAT REGION OF PRORP DOMAIN-CONTAINING PROTEIN"/>
    <property type="match status" value="1"/>
</dbReference>
<name>A0A6J5E339_9BURK</name>
<keyword evidence="3 9" id="KW-0489">Methyltransferase</keyword>
<comment type="caution">
    <text evidence="9">Lacks conserved residue(s) required for the propagation of feature annotation.</text>
</comment>
<comment type="similarity">
    <text evidence="8 9">Belongs to the class I-like SAM-binding methyltransferase superfamily. TrmB family.</text>
</comment>
<dbReference type="PROSITE" id="PS51625">
    <property type="entry name" value="SAM_MT_TRMB"/>
    <property type="match status" value="1"/>
</dbReference>
<dbReference type="EMBL" id="CADIKF010000023">
    <property type="protein sequence ID" value="CAB3759462.1"/>
    <property type="molecule type" value="Genomic_DNA"/>
</dbReference>
<organism evidence="11 12">
    <name type="scientific">Paraburkholderia solisilvae</name>
    <dbReference type="NCBI Taxonomy" id="624376"/>
    <lineage>
        <taxon>Bacteria</taxon>
        <taxon>Pseudomonadati</taxon>
        <taxon>Pseudomonadota</taxon>
        <taxon>Betaproteobacteria</taxon>
        <taxon>Burkholderiales</taxon>
        <taxon>Burkholderiaceae</taxon>
        <taxon>Paraburkholderia</taxon>
    </lineage>
</organism>
<accession>A0A6J5E339</accession>
<reference evidence="11 12" key="1">
    <citation type="submission" date="2020-04" db="EMBL/GenBank/DDBJ databases">
        <authorList>
            <person name="De Canck E."/>
        </authorList>
    </citation>
    <scope>NUCLEOTIDE SEQUENCE [LARGE SCALE GENOMIC DNA]</scope>
    <source>
        <strain evidence="11 12">LMG 29739</strain>
    </source>
</reference>
<feature type="binding site" evidence="9">
    <location>
        <position position="225"/>
    </location>
    <ligand>
        <name>substrate</name>
    </ligand>
</feature>
<evidence type="ECO:0000256" key="6">
    <source>
        <dbReference type="ARBA" id="ARBA00022694"/>
    </source>
</evidence>
<feature type="binding site" evidence="9">
    <location>
        <position position="139"/>
    </location>
    <ligand>
        <name>S-adenosyl-L-methionine</name>
        <dbReference type="ChEBI" id="CHEBI:59789"/>
    </ligand>
</feature>
<dbReference type="Gene3D" id="3.40.50.150">
    <property type="entry name" value="Vaccinia Virus protein VP39"/>
    <property type="match status" value="1"/>
</dbReference>
<protein>
    <recommendedName>
        <fullName evidence="9">tRNA (guanine-N(7)-)-methyltransferase</fullName>
        <ecNumber evidence="9">2.1.1.33</ecNumber>
    </recommendedName>
    <alternativeName>
        <fullName evidence="9">tRNA (guanine(46)-N(7))-methyltransferase</fullName>
    </alternativeName>
    <alternativeName>
        <fullName evidence="9">tRNA(m7G46)-methyltransferase</fullName>
    </alternativeName>
</protein>
<evidence type="ECO:0000313" key="12">
    <source>
        <dbReference type="Proteomes" id="UP000494329"/>
    </source>
</evidence>
<dbReference type="UniPathway" id="UPA00989"/>
<evidence type="ECO:0000256" key="2">
    <source>
        <dbReference type="ARBA" id="ARBA00003015"/>
    </source>
</evidence>
<comment type="function">
    <text evidence="2 9">Catalyzes the formation of N(7)-methylguanine at position 46 (m7G46) in tRNA.</text>
</comment>
<sequence length="285" mass="31737">MIHDPNEAGLPHDATAQSANDSNSRTGATAHDADYADELTSAREDTNDADLAASPSPQALHLRRIRSFVTRAGRVSTGQRRAIDELGPRFVLPFAQHRPDWDTVFGRRAPRVLEIGFGMGATTAEIAAHRPDDNFLGVEVHEPGVGALLKLIGDQNLSNIRIIQHDAVEVLEQMIAPESLDGVHIFFPDPWHKARHHKRRLIQPKFVALLASRLKPGAYLHCATDWQNYAEQMLEVLGAEPALENTAENYAPRPDYRPVTKFERRGLRLGHGVWDLIFKRRVPAG</sequence>
<dbReference type="CDD" id="cd02440">
    <property type="entry name" value="AdoMet_MTases"/>
    <property type="match status" value="1"/>
</dbReference>
<dbReference type="GO" id="GO:0008176">
    <property type="term" value="F:tRNA (guanine(46)-N7)-methyltransferase activity"/>
    <property type="evidence" value="ECO:0007669"/>
    <property type="project" value="UniProtKB-UniRule"/>
</dbReference>
<evidence type="ECO:0000256" key="4">
    <source>
        <dbReference type="ARBA" id="ARBA00022679"/>
    </source>
</evidence>
<evidence type="ECO:0000256" key="9">
    <source>
        <dbReference type="HAMAP-Rule" id="MF_01057"/>
    </source>
</evidence>
<feature type="binding site" evidence="9">
    <location>
        <position position="114"/>
    </location>
    <ligand>
        <name>S-adenosyl-L-methionine</name>
        <dbReference type="ChEBI" id="CHEBI:59789"/>
    </ligand>
</feature>
<feature type="binding site" evidence="9">
    <location>
        <position position="193"/>
    </location>
    <ligand>
        <name>substrate</name>
    </ligand>
</feature>
<evidence type="ECO:0000256" key="1">
    <source>
        <dbReference type="ARBA" id="ARBA00000142"/>
    </source>
</evidence>